<accession>A0A134B6C0</accession>
<proteinExistence type="predicted"/>
<dbReference type="Pfam" id="PF15890">
    <property type="entry name" value="Peptidase_Mx1"/>
    <property type="match status" value="2"/>
</dbReference>
<reference evidence="3" key="1">
    <citation type="submission" date="2016-01" db="EMBL/GenBank/DDBJ databases">
        <authorList>
            <person name="Mitreva M."/>
            <person name="Pepin K.H."/>
            <person name="Mihindukulasuriya K.A."/>
            <person name="Fulton R."/>
            <person name="Fronick C."/>
            <person name="O'Laughlin M."/>
            <person name="Miner T."/>
            <person name="Herter B."/>
            <person name="Rosa B.A."/>
            <person name="Cordes M."/>
            <person name="Tomlinson C."/>
            <person name="Wollam A."/>
            <person name="Palsikar V.B."/>
            <person name="Mardis E.R."/>
            <person name="Wilson R.K."/>
        </authorList>
    </citation>
    <scope>NUCLEOTIDE SEQUENCE [LARGE SCALE GENOMIC DNA]</scope>
    <source>
        <strain evidence="3">KA00683</strain>
    </source>
</reference>
<dbReference type="EMBL" id="LSDK01000091">
    <property type="protein sequence ID" value="KXB75481.1"/>
    <property type="molecule type" value="Genomic_DNA"/>
</dbReference>
<dbReference type="PATRIC" id="fig|322095.3.peg.1314"/>
<keyword evidence="3" id="KW-1185">Reference proteome</keyword>
<dbReference type="Proteomes" id="UP000070224">
    <property type="component" value="Unassembled WGS sequence"/>
</dbReference>
<gene>
    <name evidence="2" type="ORF">HMPREF3185_01329</name>
</gene>
<dbReference type="SUPFAM" id="SSF55486">
    <property type="entry name" value="Metalloproteases ('zincins'), catalytic domain"/>
    <property type="match status" value="1"/>
</dbReference>
<name>A0A134B6C0_9PORP</name>
<dbReference type="OrthoDB" id="1113652at2"/>
<dbReference type="PROSITE" id="PS51257">
    <property type="entry name" value="PROKAR_LIPOPROTEIN"/>
    <property type="match status" value="1"/>
</dbReference>
<dbReference type="NCBIfam" id="TIGR04549">
    <property type="entry name" value="LP_HExxH_w_tonB"/>
    <property type="match status" value="1"/>
</dbReference>
<dbReference type="Gene3D" id="3.40.390.70">
    <property type="match status" value="1"/>
</dbReference>
<dbReference type="InterPro" id="IPR030890">
    <property type="entry name" value="LP_HExxH_w_TonB"/>
</dbReference>
<comment type="caution">
    <text evidence="2">The sequence shown here is derived from an EMBL/GenBank/DDBJ whole genome shotgun (WGS) entry which is preliminary data.</text>
</comment>
<keyword evidence="1" id="KW-0732">Signal</keyword>
<feature type="chain" id="PRO_5007462337" description="Lipoprotein" evidence="1">
    <location>
        <begin position="29"/>
        <end position="351"/>
    </location>
</feature>
<evidence type="ECO:0000256" key="1">
    <source>
        <dbReference type="SAM" id="SignalP"/>
    </source>
</evidence>
<feature type="signal peptide" evidence="1">
    <location>
        <begin position="1"/>
        <end position="28"/>
    </location>
</feature>
<evidence type="ECO:0000313" key="2">
    <source>
        <dbReference type="EMBL" id="KXB75481.1"/>
    </source>
</evidence>
<dbReference type="STRING" id="322095.HMPREF3185_01329"/>
<evidence type="ECO:0008006" key="4">
    <source>
        <dbReference type="Google" id="ProtNLM"/>
    </source>
</evidence>
<dbReference type="AlphaFoldDB" id="A0A134B6C0"/>
<sequence>MNMTLRKASLWALAALTMALGSCRKVDADISSTSVLNASANRTAMDEYIEREVTSPYNIQIYYRYTESEIGRNWVTSPANEYNSLQFVNVLKYLFLEPYTEVMGVDFVRRFTPQAFVLTGLLAYNPPPSNSNTRASTVNGVKIIFMNINSFDFPSLKQYYHTLDSLKTVLETDPSVQSEYDQWKTWLDGQNSTYLERLKDVYLRTMYHEAAHTFHQRVEPTTDFDKITSLDYRQADWISGWTREGKKSIEYGFITNYASQEPHEDFAELFGNYVILSADEWEAKLVSADVIPAGRTRSGRSIIEEKIRIIKDYMLTTWGLDMDKLRAQLHARYPNFARQDFTTMTSSTTQQ</sequence>
<organism evidence="2 3">
    <name type="scientific">Porphyromonas somerae</name>
    <dbReference type="NCBI Taxonomy" id="322095"/>
    <lineage>
        <taxon>Bacteria</taxon>
        <taxon>Pseudomonadati</taxon>
        <taxon>Bacteroidota</taxon>
        <taxon>Bacteroidia</taxon>
        <taxon>Bacteroidales</taxon>
        <taxon>Porphyromonadaceae</taxon>
        <taxon>Porphyromonas</taxon>
    </lineage>
</organism>
<protein>
    <recommendedName>
        <fullName evidence="4">Lipoprotein</fullName>
    </recommendedName>
</protein>
<evidence type="ECO:0000313" key="3">
    <source>
        <dbReference type="Proteomes" id="UP000070224"/>
    </source>
</evidence>